<gene>
    <name evidence="3" type="ORF">XYCOK13_00080</name>
</gene>
<evidence type="ECO:0000259" key="2">
    <source>
        <dbReference type="Pfam" id="PF09992"/>
    </source>
</evidence>
<evidence type="ECO:0000313" key="4">
    <source>
        <dbReference type="Proteomes" id="UP000677918"/>
    </source>
</evidence>
<keyword evidence="3" id="KW-0326">Glycosidase</keyword>
<dbReference type="Gene3D" id="3.30.457.10">
    <property type="entry name" value="Copper amine oxidase-like, N-terminal domain"/>
    <property type="match status" value="1"/>
</dbReference>
<comment type="caution">
    <text evidence="3">The sequence shown here is derived from an EMBL/GenBank/DDBJ whole genome shotgun (WGS) entry which is preliminary data.</text>
</comment>
<sequence>MILATAEVSAKPFGYLDTETNRTFVPLRYLSEHFQCEVIWDAEQQKIFLSREDMDIALTVGQHQVIVNGELHALDGVPFIDQDVTYVPLRFIGQHLQISLEWEAGTQAVVVQDQYRTFRLPIIQRGSLNGRKAIELTEKTFIVGSKQIRSHVLAIDLLNPGVQVTVGLARDKVGQVAELKQIADTNQAVAAVNGTFFDAYTDGDIQIPYGFIVSNGELVHPSTEKRSVLVVGPNTDLEIVSGDVFPARLQQGAVTAAIQAGPRLLTDGKITVNPEAEGFRDPKILTNSGARTALGITDEHYLLLVTTPAATIPELAEWMQKAGAVQAMNLDGGASSGLYYESSYITKPGRPISNALLIQYSDPEAD</sequence>
<dbReference type="InterPro" id="IPR036582">
    <property type="entry name" value="Mao_N_sf"/>
</dbReference>
<keyword evidence="4" id="KW-1185">Reference proteome</keyword>
<dbReference type="Proteomes" id="UP000677918">
    <property type="component" value="Unassembled WGS sequence"/>
</dbReference>
<dbReference type="Pfam" id="PF09992">
    <property type="entry name" value="NAGPA"/>
    <property type="match status" value="1"/>
</dbReference>
<dbReference type="PANTHER" id="PTHR40446:SF2">
    <property type="entry name" value="N-ACETYLGLUCOSAMINE-1-PHOSPHODIESTER ALPHA-N-ACETYLGLUCOSAMINIDASE"/>
    <property type="match status" value="1"/>
</dbReference>
<accession>A0A8J4GXZ2</accession>
<dbReference type="PANTHER" id="PTHR40446">
    <property type="entry name" value="N-ACETYLGLUCOSAMINE-1-PHOSPHODIESTER ALPHA-N-ACETYLGLUCOSAMINIDASE"/>
    <property type="match status" value="1"/>
</dbReference>
<organism evidence="3 4">
    <name type="scientific">Xylanibacillus composti</name>
    <dbReference type="NCBI Taxonomy" id="1572762"/>
    <lineage>
        <taxon>Bacteria</taxon>
        <taxon>Bacillati</taxon>
        <taxon>Bacillota</taxon>
        <taxon>Bacilli</taxon>
        <taxon>Bacillales</taxon>
        <taxon>Paenibacillaceae</taxon>
        <taxon>Xylanibacillus</taxon>
    </lineage>
</organism>
<reference evidence="3" key="1">
    <citation type="submission" date="2021-04" db="EMBL/GenBank/DDBJ databases">
        <title>Draft genome sequence of Xylanibacillus composti strain K13.</title>
        <authorList>
            <person name="Uke A."/>
            <person name="Chhe C."/>
            <person name="Baramee S."/>
            <person name="Kosugi A."/>
        </authorList>
    </citation>
    <scope>NUCLEOTIDE SEQUENCE</scope>
    <source>
        <strain evidence="3">K13</strain>
    </source>
</reference>
<protein>
    <submittedName>
        <fullName evidence="3">Phosphodiester glycosidase family protein</fullName>
    </submittedName>
</protein>
<evidence type="ECO:0000313" key="3">
    <source>
        <dbReference type="EMBL" id="GIQ67184.1"/>
    </source>
</evidence>
<keyword evidence="3" id="KW-0378">Hydrolase</keyword>
<name>A0A8J4GXZ2_9BACL</name>
<dbReference type="InterPro" id="IPR012854">
    <property type="entry name" value="Cu_amine_oxidase-like_N"/>
</dbReference>
<evidence type="ECO:0000259" key="1">
    <source>
        <dbReference type="Pfam" id="PF07833"/>
    </source>
</evidence>
<dbReference type="GO" id="GO:0016798">
    <property type="term" value="F:hydrolase activity, acting on glycosyl bonds"/>
    <property type="evidence" value="ECO:0007669"/>
    <property type="project" value="UniProtKB-KW"/>
</dbReference>
<feature type="domain" description="Copper amine oxidase-like N-terminal" evidence="1">
    <location>
        <begin position="19"/>
        <end position="110"/>
    </location>
</feature>
<dbReference type="AlphaFoldDB" id="A0A8J4GXZ2"/>
<dbReference type="SUPFAM" id="SSF55383">
    <property type="entry name" value="Copper amine oxidase, domain N"/>
    <property type="match status" value="1"/>
</dbReference>
<proteinExistence type="predicted"/>
<feature type="domain" description="Phosphodiester glycosidase" evidence="2">
    <location>
        <begin position="186"/>
        <end position="358"/>
    </location>
</feature>
<dbReference type="InterPro" id="IPR018711">
    <property type="entry name" value="NAGPA"/>
</dbReference>
<dbReference type="Pfam" id="PF07833">
    <property type="entry name" value="Cu_amine_oxidN1"/>
    <property type="match status" value="1"/>
</dbReference>
<dbReference type="EMBL" id="BOVK01000001">
    <property type="protein sequence ID" value="GIQ67184.1"/>
    <property type="molecule type" value="Genomic_DNA"/>
</dbReference>